<organism evidence="4 5">
    <name type="scientific">Actinotalea lenta</name>
    <dbReference type="NCBI Taxonomy" id="3064654"/>
    <lineage>
        <taxon>Bacteria</taxon>
        <taxon>Bacillati</taxon>
        <taxon>Actinomycetota</taxon>
        <taxon>Actinomycetes</taxon>
        <taxon>Micrococcales</taxon>
        <taxon>Cellulomonadaceae</taxon>
        <taxon>Actinotalea</taxon>
    </lineage>
</organism>
<dbReference type="Proteomes" id="UP001232536">
    <property type="component" value="Unassembled WGS sequence"/>
</dbReference>
<proteinExistence type="predicted"/>
<dbReference type="PROSITE" id="PS51186">
    <property type="entry name" value="GNAT"/>
    <property type="match status" value="2"/>
</dbReference>
<feature type="domain" description="N-acetyltransferase" evidence="3">
    <location>
        <begin position="197"/>
        <end position="345"/>
    </location>
</feature>
<feature type="domain" description="N-acetyltransferase" evidence="3">
    <location>
        <begin position="31"/>
        <end position="185"/>
    </location>
</feature>
<dbReference type="InterPro" id="IPR050680">
    <property type="entry name" value="YpeA/RimI_acetyltransf"/>
</dbReference>
<dbReference type="InterPro" id="IPR016181">
    <property type="entry name" value="Acyl_CoA_acyltransferase"/>
</dbReference>
<evidence type="ECO:0000313" key="5">
    <source>
        <dbReference type="Proteomes" id="UP001232536"/>
    </source>
</evidence>
<evidence type="ECO:0000313" key="4">
    <source>
        <dbReference type="EMBL" id="MDO8107929.1"/>
    </source>
</evidence>
<evidence type="ECO:0000256" key="1">
    <source>
        <dbReference type="ARBA" id="ARBA00022679"/>
    </source>
</evidence>
<dbReference type="PANTHER" id="PTHR43420:SF47">
    <property type="entry name" value="N-ACETYLTRANSFERASE DOMAIN-CONTAINING PROTEIN"/>
    <property type="match status" value="1"/>
</dbReference>
<gene>
    <name evidence="4" type="ORF">Q6348_12055</name>
</gene>
<name>A0ABT9DAJ7_9CELL</name>
<sequence>MTPPPVRPDSPIASRADAPAVLEVPSSHLGLTWRPLRVGDMEQLADLVAAIEVADAAPRRTAPAELEQWLTSPWIALSTDSLGGYDHTGVLRSYGVVEIRPGDRSCVRAFLFGGVHPEWRGGGLGRALVAWTEGRGRQMLAATDRSGPARLAAYVSESARDYRQLYAAAGFSPIRWYTDMRRDLSEPLPEVAAVPGIDVVGWSPELDEVVRQAHNAAFVDHWGSQPHTAESWQAWVHGPHDAPQWSLVALDTAGEVAGYLMSQRHGADLQGFASGFTAVLGVVPRWRRHGLGSALLVRALALYRDAGMAYATLDVDSENPSRAHDLYERLGYRPTHGWVLYSVEI</sequence>
<keyword evidence="1" id="KW-0808">Transferase</keyword>
<keyword evidence="5" id="KW-1185">Reference proteome</keyword>
<keyword evidence="2" id="KW-0012">Acyltransferase</keyword>
<protein>
    <submittedName>
        <fullName evidence="4">GNAT family N-acetyltransferase</fullName>
    </submittedName>
</protein>
<dbReference type="SUPFAM" id="SSF55729">
    <property type="entry name" value="Acyl-CoA N-acyltransferases (Nat)"/>
    <property type="match status" value="2"/>
</dbReference>
<dbReference type="CDD" id="cd04301">
    <property type="entry name" value="NAT_SF"/>
    <property type="match status" value="2"/>
</dbReference>
<dbReference type="Gene3D" id="3.40.630.30">
    <property type="match status" value="1"/>
</dbReference>
<dbReference type="PANTHER" id="PTHR43420">
    <property type="entry name" value="ACETYLTRANSFERASE"/>
    <property type="match status" value="1"/>
</dbReference>
<accession>A0ABT9DAJ7</accession>
<dbReference type="EMBL" id="JAUQYP010000001">
    <property type="protein sequence ID" value="MDO8107929.1"/>
    <property type="molecule type" value="Genomic_DNA"/>
</dbReference>
<reference evidence="4 5" key="1">
    <citation type="submission" date="2023-07" db="EMBL/GenBank/DDBJ databases">
        <title>Description of novel actinomycetes strains, isolated from tidal flat sediment.</title>
        <authorList>
            <person name="Lu C."/>
        </authorList>
    </citation>
    <scope>NUCLEOTIDE SEQUENCE [LARGE SCALE GENOMIC DNA]</scope>
    <source>
        <strain evidence="4 5">SYSU T00b441</strain>
    </source>
</reference>
<comment type="caution">
    <text evidence="4">The sequence shown here is derived from an EMBL/GenBank/DDBJ whole genome shotgun (WGS) entry which is preliminary data.</text>
</comment>
<evidence type="ECO:0000256" key="2">
    <source>
        <dbReference type="ARBA" id="ARBA00023315"/>
    </source>
</evidence>
<dbReference type="RefSeq" id="WP_304601525.1">
    <property type="nucleotide sequence ID" value="NZ_JAUQYO010000001.1"/>
</dbReference>
<dbReference type="Pfam" id="PF00583">
    <property type="entry name" value="Acetyltransf_1"/>
    <property type="match status" value="1"/>
</dbReference>
<evidence type="ECO:0000259" key="3">
    <source>
        <dbReference type="PROSITE" id="PS51186"/>
    </source>
</evidence>
<dbReference type="InterPro" id="IPR000182">
    <property type="entry name" value="GNAT_dom"/>
</dbReference>